<dbReference type="EMBL" id="BSFP01000127">
    <property type="protein sequence ID" value="GLL08108.1"/>
    <property type="molecule type" value="Genomic_DNA"/>
</dbReference>
<gene>
    <name evidence="2" type="ORF">GCM10017581_098680</name>
</gene>
<name>A0A9W6KUW3_9ACTN</name>
<dbReference type="Gene3D" id="3.50.50.60">
    <property type="entry name" value="FAD/NAD(P)-binding domain"/>
    <property type="match status" value="1"/>
</dbReference>
<dbReference type="InterPro" id="IPR036188">
    <property type="entry name" value="FAD/NAD-bd_sf"/>
</dbReference>
<feature type="compositionally biased region" description="Basic and acidic residues" evidence="1">
    <location>
        <begin position="1"/>
        <end position="11"/>
    </location>
</feature>
<evidence type="ECO:0000313" key="2">
    <source>
        <dbReference type="EMBL" id="GLL08108.1"/>
    </source>
</evidence>
<accession>A0A9W6KUW3</accession>
<organism evidence="2 3">
    <name type="scientific">Dactylosporangium matsuzakiense</name>
    <dbReference type="NCBI Taxonomy" id="53360"/>
    <lineage>
        <taxon>Bacteria</taxon>
        <taxon>Bacillati</taxon>
        <taxon>Actinomycetota</taxon>
        <taxon>Actinomycetes</taxon>
        <taxon>Micromonosporales</taxon>
        <taxon>Micromonosporaceae</taxon>
        <taxon>Dactylosporangium</taxon>
    </lineage>
</organism>
<evidence type="ECO:0000313" key="3">
    <source>
        <dbReference type="Proteomes" id="UP001143480"/>
    </source>
</evidence>
<dbReference type="AlphaFoldDB" id="A0A9W6KUW3"/>
<dbReference type="SUPFAM" id="SSF51905">
    <property type="entry name" value="FAD/NAD(P)-binding domain"/>
    <property type="match status" value="1"/>
</dbReference>
<comment type="caution">
    <text evidence="2">The sequence shown here is derived from an EMBL/GenBank/DDBJ whole genome shotgun (WGS) entry which is preliminary data.</text>
</comment>
<evidence type="ECO:0000256" key="1">
    <source>
        <dbReference type="SAM" id="MobiDB-lite"/>
    </source>
</evidence>
<feature type="region of interest" description="Disordered" evidence="1">
    <location>
        <begin position="1"/>
        <end position="55"/>
    </location>
</feature>
<dbReference type="Proteomes" id="UP001143480">
    <property type="component" value="Unassembled WGS sequence"/>
</dbReference>
<proteinExistence type="predicted"/>
<reference evidence="2" key="2">
    <citation type="submission" date="2023-01" db="EMBL/GenBank/DDBJ databases">
        <authorList>
            <person name="Sun Q."/>
            <person name="Evtushenko L."/>
        </authorList>
    </citation>
    <scope>NUCLEOTIDE SEQUENCE</scope>
    <source>
        <strain evidence="2">VKM Ac-1321</strain>
    </source>
</reference>
<feature type="compositionally biased region" description="Basic residues" evidence="1">
    <location>
        <begin position="17"/>
        <end position="28"/>
    </location>
</feature>
<keyword evidence="3" id="KW-1185">Reference proteome</keyword>
<sequence>MAPGHPTDHRAGASAGHLRRHHALRTRHTGLEQARSHPARSRRAHHVPGRGDGANTALRDAVLLGPALAHAGPDMPSTHDVVRRYETAMRTYGLAAIRASRTAPFTFDPART</sequence>
<evidence type="ECO:0008006" key="4">
    <source>
        <dbReference type="Google" id="ProtNLM"/>
    </source>
</evidence>
<reference evidence="2" key="1">
    <citation type="journal article" date="2014" name="Int. J. Syst. Evol. Microbiol.">
        <title>Complete genome sequence of Corynebacterium casei LMG S-19264T (=DSM 44701T), isolated from a smear-ripened cheese.</title>
        <authorList>
            <consortium name="US DOE Joint Genome Institute (JGI-PGF)"/>
            <person name="Walter F."/>
            <person name="Albersmeier A."/>
            <person name="Kalinowski J."/>
            <person name="Ruckert C."/>
        </authorList>
    </citation>
    <scope>NUCLEOTIDE SEQUENCE</scope>
    <source>
        <strain evidence="2">VKM Ac-1321</strain>
    </source>
</reference>
<protein>
    <recommendedName>
        <fullName evidence="4">FAD-binding domain-containing protein</fullName>
    </recommendedName>
</protein>
<feature type="compositionally biased region" description="Basic residues" evidence="1">
    <location>
        <begin position="37"/>
        <end position="48"/>
    </location>
</feature>